<protein>
    <submittedName>
        <fullName evidence="1 3">Uncharacterized protein</fullName>
    </submittedName>
</protein>
<proteinExistence type="predicted"/>
<dbReference type="EMBL" id="UYRR01010853">
    <property type="protein sequence ID" value="VDK25651.1"/>
    <property type="molecule type" value="Genomic_DNA"/>
</dbReference>
<keyword evidence="2" id="KW-1185">Reference proteome</keyword>
<dbReference type="Proteomes" id="UP000267096">
    <property type="component" value="Unassembled WGS sequence"/>
</dbReference>
<dbReference type="AlphaFoldDB" id="A0A0M3JDM9"/>
<reference evidence="3" key="1">
    <citation type="submission" date="2017-02" db="UniProtKB">
        <authorList>
            <consortium name="WormBaseParasite"/>
        </authorList>
    </citation>
    <scope>IDENTIFICATION</scope>
</reference>
<evidence type="ECO:0000313" key="3">
    <source>
        <dbReference type="WBParaSite" id="ASIM_0000571701-mRNA-1"/>
    </source>
</evidence>
<sequence length="113" mass="13451">MASQPPTEDADKIQFLREKLNEERAANERLREQVYHLTELQQKQSSAYVPNDAERGAGKITLEEMEERKRVFNETIERVERMFFDHQLENVCESNEKVGKFWIFLKFKSSQIL</sequence>
<name>A0A0M3JDM9_ANISI</name>
<evidence type="ECO:0000313" key="1">
    <source>
        <dbReference type="EMBL" id="VDK25651.1"/>
    </source>
</evidence>
<gene>
    <name evidence="1" type="ORF">ASIM_LOCUS5509</name>
</gene>
<dbReference type="OrthoDB" id="70030at2759"/>
<reference evidence="1 2" key="2">
    <citation type="submission" date="2018-11" db="EMBL/GenBank/DDBJ databases">
        <authorList>
            <consortium name="Pathogen Informatics"/>
        </authorList>
    </citation>
    <scope>NUCLEOTIDE SEQUENCE [LARGE SCALE GENOMIC DNA]</scope>
</reference>
<dbReference type="WBParaSite" id="ASIM_0000571701-mRNA-1">
    <property type="protein sequence ID" value="ASIM_0000571701-mRNA-1"/>
    <property type="gene ID" value="ASIM_0000571701"/>
</dbReference>
<organism evidence="3">
    <name type="scientific">Anisakis simplex</name>
    <name type="common">Herring worm</name>
    <dbReference type="NCBI Taxonomy" id="6269"/>
    <lineage>
        <taxon>Eukaryota</taxon>
        <taxon>Metazoa</taxon>
        <taxon>Ecdysozoa</taxon>
        <taxon>Nematoda</taxon>
        <taxon>Chromadorea</taxon>
        <taxon>Rhabditida</taxon>
        <taxon>Spirurina</taxon>
        <taxon>Ascaridomorpha</taxon>
        <taxon>Ascaridoidea</taxon>
        <taxon>Anisakidae</taxon>
        <taxon>Anisakis</taxon>
        <taxon>Anisakis simplex complex</taxon>
    </lineage>
</organism>
<accession>A0A0M3JDM9</accession>
<evidence type="ECO:0000313" key="2">
    <source>
        <dbReference type="Proteomes" id="UP000267096"/>
    </source>
</evidence>